<protein>
    <submittedName>
        <fullName evidence="1">Uncharacterized protein</fullName>
    </submittedName>
</protein>
<dbReference type="EMBL" id="RCHU02000012">
    <property type="protein sequence ID" value="KAL3575596.1"/>
    <property type="molecule type" value="Genomic_DNA"/>
</dbReference>
<proteinExistence type="predicted"/>
<name>A0ACC4BB37_POPAL</name>
<dbReference type="Proteomes" id="UP000309997">
    <property type="component" value="Unassembled WGS sequence"/>
</dbReference>
<organism evidence="1 2">
    <name type="scientific">Populus alba</name>
    <name type="common">White poplar</name>
    <dbReference type="NCBI Taxonomy" id="43335"/>
    <lineage>
        <taxon>Eukaryota</taxon>
        <taxon>Viridiplantae</taxon>
        <taxon>Streptophyta</taxon>
        <taxon>Embryophyta</taxon>
        <taxon>Tracheophyta</taxon>
        <taxon>Spermatophyta</taxon>
        <taxon>Magnoliopsida</taxon>
        <taxon>eudicotyledons</taxon>
        <taxon>Gunneridae</taxon>
        <taxon>Pentapetalae</taxon>
        <taxon>rosids</taxon>
        <taxon>fabids</taxon>
        <taxon>Malpighiales</taxon>
        <taxon>Salicaceae</taxon>
        <taxon>Saliceae</taxon>
        <taxon>Populus</taxon>
    </lineage>
</organism>
<accession>A0ACC4BB37</accession>
<gene>
    <name evidence="1" type="ORF">D5086_023697</name>
</gene>
<keyword evidence="2" id="KW-1185">Reference proteome</keyword>
<comment type="caution">
    <text evidence="1">The sequence shown here is derived from an EMBL/GenBank/DDBJ whole genome shotgun (WGS) entry which is preliminary data.</text>
</comment>
<reference evidence="1 2" key="1">
    <citation type="journal article" date="2024" name="Plant Biotechnol. J.">
        <title>Genome and CRISPR/Cas9 system of a widespread forest tree (Populus alba) in the world.</title>
        <authorList>
            <person name="Liu Y.J."/>
            <person name="Jiang P.F."/>
            <person name="Han X.M."/>
            <person name="Li X.Y."/>
            <person name="Wang H.M."/>
            <person name="Wang Y.J."/>
            <person name="Wang X.X."/>
            <person name="Zeng Q.Y."/>
        </authorList>
    </citation>
    <scope>NUCLEOTIDE SEQUENCE [LARGE SCALE GENOMIC DNA]</scope>
    <source>
        <strain evidence="2">cv. PAL-ZL1</strain>
    </source>
</reference>
<evidence type="ECO:0000313" key="1">
    <source>
        <dbReference type="EMBL" id="KAL3575596.1"/>
    </source>
</evidence>
<evidence type="ECO:0000313" key="2">
    <source>
        <dbReference type="Proteomes" id="UP000309997"/>
    </source>
</evidence>
<feature type="non-terminal residue" evidence="1">
    <location>
        <position position="913"/>
    </location>
</feature>
<sequence length="913" mass="102260">MSVRGQEEQDCCGTQLIDGNGVLNVEGLENFMRATKMSDCGATHASVAILGPQSSGKSTLLNRTFRTKFKEMDACRGREHAPSIIFMDEIDSIGSARMESGSGNGDSEVQRTMLELLNQLDGFEASKKIKVLMATNRIDILDQALLRPGRTDRKIEFPNPDEDISNIFTCLTILFPCSVSVKSDVLSNEIAVTAQGTILTLSMSLLVFTDLKSLMKMEQGMQLIDGNGRFNVDGLKDFMTATEFAQSGLSYAIVAIIGSQSSGKSTLMNQTFHTNFEEMDAYNGRGQTTKGIWIAKCSDIDPFTIAMDFEGTDSNQRGEDDTAFEKQSTLFALAIADVVLINMWCHDIGREHAASRPLLKTVFEVMKRLFKPRKKTLLFVLRDHSKTPLACLKTALLEDIEKIWAAVAEPETLCSAPLREFFNVEITALPHYEYQDEKFKEQVARLRQRFVHSIYPGGLVGDREEVEPASGFPLRAEEIWKIIKDNRDLDLPAVKVMVATVRCEEIAGEKLKCFTFDEDWLKMKKTVQDCPVSGFGGAVSSILETYLSEYDREVVYFDQEVRNAKRRLLLSNALMVVRDAYDTMLMHLYSNTVNRFKTSLEQSQSEGQQYVAAIHFYSQSCMREFDQGCEDAAIQQSEWNGSKFREKLICDMLSEMMAKYKVLPSLVSQSVNKRITRALAKRVESLLEAGERDTWASIRNLFECNTEAAVSEFSDAVVSFNLNSSEIDTKSQHLREHARNLLEMKAREAAAAGRVLRRMKYRYITSLLLSYFSILFFIKDLGRILGFHMSSSLRILSIMAAMRFDEMPDQIEKVLYSSLMDRAVPDPSLPNTFMGASDTWEEVSPKATTLLKPEDCKSLWMNFIEKIKPMMTRARSRQDGRRRTRRYAAAAAGGAAAAAAAGVGAAVVGPAAV</sequence>